<dbReference type="KEGG" id="aman:B6F84_03520"/>
<accession>A0A1W6JY55</accession>
<gene>
    <name evidence="2" type="ORF">B6F84_03520</name>
</gene>
<evidence type="ECO:0000313" key="2">
    <source>
        <dbReference type="EMBL" id="ARM75193.1"/>
    </source>
</evidence>
<dbReference type="RefSeq" id="WP_148690953.1">
    <property type="nucleotide sequence ID" value="NZ_CP020477.1"/>
</dbReference>
<keyword evidence="1" id="KW-0812">Transmembrane</keyword>
<reference evidence="2 3" key="1">
    <citation type="submission" date="2017-03" db="EMBL/GenBank/DDBJ databases">
        <title>Sulfur activation and transportation mechanism of thermophilic Archaea Acidianus manzaensis YN-25.</title>
        <authorList>
            <person name="Ma Y."/>
            <person name="Yang Y."/>
            <person name="Xia J."/>
        </authorList>
    </citation>
    <scope>NUCLEOTIDE SEQUENCE [LARGE SCALE GENOMIC DNA]</scope>
    <source>
        <strain evidence="2 3">YN-25</strain>
    </source>
</reference>
<keyword evidence="1" id="KW-1133">Transmembrane helix</keyword>
<dbReference type="GeneID" id="41589958"/>
<evidence type="ECO:0000256" key="1">
    <source>
        <dbReference type="SAM" id="Phobius"/>
    </source>
</evidence>
<name>A0A1W6JY55_9CREN</name>
<keyword evidence="1" id="KW-0472">Membrane</keyword>
<proteinExistence type="predicted"/>
<dbReference type="EMBL" id="CP020477">
    <property type="protein sequence ID" value="ARM75193.1"/>
    <property type="molecule type" value="Genomic_DNA"/>
</dbReference>
<organism evidence="2 3">
    <name type="scientific">Acidianus manzaensis</name>
    <dbReference type="NCBI Taxonomy" id="282676"/>
    <lineage>
        <taxon>Archaea</taxon>
        <taxon>Thermoproteota</taxon>
        <taxon>Thermoprotei</taxon>
        <taxon>Sulfolobales</taxon>
        <taxon>Sulfolobaceae</taxon>
        <taxon>Acidianus</taxon>
    </lineage>
</organism>
<evidence type="ECO:0000313" key="3">
    <source>
        <dbReference type="Proteomes" id="UP000193404"/>
    </source>
</evidence>
<protein>
    <submittedName>
        <fullName evidence="2">Uncharacterized protein</fullName>
    </submittedName>
</protein>
<feature type="transmembrane region" description="Helical" evidence="1">
    <location>
        <begin position="12"/>
        <end position="30"/>
    </location>
</feature>
<keyword evidence="3" id="KW-1185">Reference proteome</keyword>
<dbReference type="Proteomes" id="UP000193404">
    <property type="component" value="Chromosome"/>
</dbReference>
<dbReference type="AlphaFoldDB" id="A0A1W6JY55"/>
<sequence>MVEKSRNAKIKLIVGIIGVLIIFSVLLYYLPNLDITHNTSVTSSQKVVDASTVDKYFGGSWTENESLSGYVKVNASNGTVYFLNGTVDKVSLSNLELINRNVSNIMAIIETDLDTINFTTFQYSNQTLTLIIFNYTSAYEPQSVFDEAYHGLSSLNLTNITSTSFEIKYQSFQIGFGYQGKEIYVIFYQGNSNEYTAISDLMKYLL</sequence>
<dbReference type="OrthoDB" id="44009at2157"/>
<dbReference type="STRING" id="282676.B6F84_03520"/>